<dbReference type="Proteomes" id="UP001162992">
    <property type="component" value="Chromosome 21"/>
</dbReference>
<accession>A0ACC2AIP5</accession>
<evidence type="ECO:0000313" key="2">
    <source>
        <dbReference type="Proteomes" id="UP001162992"/>
    </source>
</evidence>
<reference evidence="2" key="1">
    <citation type="journal article" date="2024" name="Proc. Natl. Acad. Sci. U.S.A.">
        <title>Extraordinary preservation of gene collinearity over three hundred million years revealed in homosporous lycophytes.</title>
        <authorList>
            <person name="Li C."/>
            <person name="Wickell D."/>
            <person name="Kuo L.Y."/>
            <person name="Chen X."/>
            <person name="Nie B."/>
            <person name="Liao X."/>
            <person name="Peng D."/>
            <person name="Ji J."/>
            <person name="Jenkins J."/>
            <person name="Williams M."/>
            <person name="Shu S."/>
            <person name="Plott C."/>
            <person name="Barry K."/>
            <person name="Rajasekar S."/>
            <person name="Grimwood J."/>
            <person name="Han X."/>
            <person name="Sun S."/>
            <person name="Hou Z."/>
            <person name="He W."/>
            <person name="Dai G."/>
            <person name="Sun C."/>
            <person name="Schmutz J."/>
            <person name="Leebens-Mack J.H."/>
            <person name="Li F.W."/>
            <person name="Wang L."/>
        </authorList>
    </citation>
    <scope>NUCLEOTIDE SEQUENCE [LARGE SCALE GENOMIC DNA]</scope>
    <source>
        <strain evidence="2">cv. PW_Plant_1</strain>
    </source>
</reference>
<protein>
    <submittedName>
        <fullName evidence="1">Uncharacterized protein</fullName>
    </submittedName>
</protein>
<proteinExistence type="predicted"/>
<organism evidence="1 2">
    <name type="scientific">Diphasiastrum complanatum</name>
    <name type="common">Issler's clubmoss</name>
    <name type="synonym">Lycopodium complanatum</name>
    <dbReference type="NCBI Taxonomy" id="34168"/>
    <lineage>
        <taxon>Eukaryota</taxon>
        <taxon>Viridiplantae</taxon>
        <taxon>Streptophyta</taxon>
        <taxon>Embryophyta</taxon>
        <taxon>Tracheophyta</taxon>
        <taxon>Lycopodiopsida</taxon>
        <taxon>Lycopodiales</taxon>
        <taxon>Lycopodiaceae</taxon>
        <taxon>Lycopodioideae</taxon>
        <taxon>Diphasiastrum</taxon>
    </lineage>
</organism>
<sequence>MLGANEERGESELSLELCLGRPVIKPTGVRQSKGSGDDGMDLGADGCSRRTQGLNDGKETIGFGDSSMDSQIKVAADKHLAESYQASCSVGCVRSEVDDQIDFPQRLRNMPADGCVPPAESASAGAGCLVNAHGGAQWKDYIYQQRNRELQAQRQQAARKKRRMLIGEQKQQKLQLEKSKLFLGSPMHSKSSLYTQKSVEKNRAVQYQKEGASERLLLERTISETFLASQLDKIEKKQSILKEERAQFQDIHRSVQEQDRAMTDRELIAVFKPKEVNEVNLPTQFYPDHKYSQLTEGIKNLQAAQWIQESHKMMSPVAPSFTEKKNLTLDTASNFTLDASQTNCRKAEQVDILTKTVENFVDENEKESASDKGDKGQRSKIPNILINQTSAENESTDSPTTHPEVEAVAAPFFSQPLPTNNASFIQMTFAFPLHASNVDGVSAIVPYFMPYVSAQPLGSQGQSAFTSYQFCIPPESKPLQMATLEPTARGGTTPLRPTPVRHPSISSTNPRKRPGESQQQEQNCSQGGVTLLSNETARLDVSLKAHLSGDISSEYSKEGSFLDHVHSHAFSRTNSSGIEEVPVPGHSHSGKSSSSSSEVYQSAHEETVESYPIRKAGDMNVQAIQEHGQRRETETGAAATHKGLLSNGGPLVSTTANGKTINGILYTFSKGEVKIRCKCHGNYMNAGEFVIHGGGVASSHPERSIVVINPFPFANHSPEVQC</sequence>
<name>A0ACC2AIP5_DIPCM</name>
<gene>
    <name evidence="1" type="ORF">O6H91_21G024000</name>
</gene>
<comment type="caution">
    <text evidence="1">The sequence shown here is derived from an EMBL/GenBank/DDBJ whole genome shotgun (WGS) entry which is preliminary data.</text>
</comment>
<evidence type="ECO:0000313" key="1">
    <source>
        <dbReference type="EMBL" id="KAJ7517428.1"/>
    </source>
</evidence>
<dbReference type="EMBL" id="CM055112">
    <property type="protein sequence ID" value="KAJ7517428.1"/>
    <property type="molecule type" value="Genomic_DNA"/>
</dbReference>
<keyword evidence="2" id="KW-1185">Reference proteome</keyword>